<proteinExistence type="predicted"/>
<reference evidence="1 2" key="1">
    <citation type="submission" date="2020-08" db="EMBL/GenBank/DDBJ databases">
        <title>Genomic Encyclopedia of Type Strains, Phase IV (KMG-IV): sequencing the most valuable type-strain genomes for metagenomic binning, comparative biology and taxonomic classification.</title>
        <authorList>
            <person name="Goeker M."/>
        </authorList>
    </citation>
    <scope>NUCLEOTIDE SEQUENCE [LARGE SCALE GENOMIC DNA]</scope>
    <source>
        <strain evidence="1 2">DSM 11590</strain>
    </source>
</reference>
<name>A0A7W9ZH37_NOVIT</name>
<evidence type="ECO:0000313" key="1">
    <source>
        <dbReference type="EMBL" id="MBB6211371.1"/>
    </source>
</evidence>
<accession>A0A7W9ZH37</accession>
<organism evidence="1 2">
    <name type="scientific">Novispirillum itersonii</name>
    <name type="common">Aquaspirillum itersonii</name>
    <dbReference type="NCBI Taxonomy" id="189"/>
    <lineage>
        <taxon>Bacteria</taxon>
        <taxon>Pseudomonadati</taxon>
        <taxon>Pseudomonadota</taxon>
        <taxon>Alphaproteobacteria</taxon>
        <taxon>Rhodospirillales</taxon>
        <taxon>Novispirillaceae</taxon>
        <taxon>Novispirillum</taxon>
    </lineage>
</organism>
<dbReference type="RefSeq" id="WP_260402486.1">
    <property type="nucleotide sequence ID" value="NZ_JACIIX010000011.1"/>
</dbReference>
<dbReference type="Proteomes" id="UP000544872">
    <property type="component" value="Unassembled WGS sequence"/>
</dbReference>
<sequence>MSTLSPETNTVSAYQAATAARGAMAGSFFSTLSRWLRGKR</sequence>
<dbReference type="EMBL" id="JACIIX010000011">
    <property type="protein sequence ID" value="MBB6211371.1"/>
    <property type="molecule type" value="Genomic_DNA"/>
</dbReference>
<comment type="caution">
    <text evidence="1">The sequence shown here is derived from an EMBL/GenBank/DDBJ whole genome shotgun (WGS) entry which is preliminary data.</text>
</comment>
<dbReference type="AlphaFoldDB" id="A0A7W9ZH37"/>
<keyword evidence="2" id="KW-1185">Reference proteome</keyword>
<gene>
    <name evidence="1" type="ORF">FHS48_002810</name>
</gene>
<protein>
    <submittedName>
        <fullName evidence="1">Uncharacterized protein</fullName>
    </submittedName>
</protein>
<evidence type="ECO:0000313" key="2">
    <source>
        <dbReference type="Proteomes" id="UP000544872"/>
    </source>
</evidence>